<keyword evidence="4" id="KW-0645">Protease</keyword>
<comment type="caution">
    <text evidence="13">The sequence shown here is derived from an EMBL/GenBank/DDBJ whole genome shotgun (WGS) entry which is preliminary data.</text>
</comment>
<evidence type="ECO:0000256" key="4">
    <source>
        <dbReference type="ARBA" id="ARBA00022670"/>
    </source>
</evidence>
<evidence type="ECO:0000313" key="13">
    <source>
        <dbReference type="EMBL" id="PIV70902.1"/>
    </source>
</evidence>
<dbReference type="GO" id="GO:0006508">
    <property type="term" value="P:proteolysis"/>
    <property type="evidence" value="ECO:0007669"/>
    <property type="project" value="UniProtKB-KW"/>
</dbReference>
<keyword evidence="9" id="KW-0482">Metalloprotease</keyword>
<evidence type="ECO:0000313" key="14">
    <source>
        <dbReference type="Proteomes" id="UP000228762"/>
    </source>
</evidence>
<dbReference type="Pfam" id="PF02163">
    <property type="entry name" value="Peptidase_M50"/>
    <property type="match status" value="1"/>
</dbReference>
<dbReference type="PANTHER" id="PTHR42837:SF2">
    <property type="entry name" value="MEMBRANE METALLOPROTEASE ARASP2, CHLOROPLASTIC-RELATED"/>
    <property type="match status" value="1"/>
</dbReference>
<dbReference type="InterPro" id="IPR036034">
    <property type="entry name" value="PDZ_sf"/>
</dbReference>
<evidence type="ECO:0000256" key="10">
    <source>
        <dbReference type="ARBA" id="ARBA00023136"/>
    </source>
</evidence>
<keyword evidence="5 11" id="KW-0812">Transmembrane</keyword>
<reference evidence="14" key="1">
    <citation type="submission" date="2017-09" db="EMBL/GenBank/DDBJ databases">
        <title>Depth-based differentiation of microbial function through sediment-hosted aquifers and enrichment of novel symbionts in the deep terrestrial subsurface.</title>
        <authorList>
            <person name="Probst A.J."/>
            <person name="Ladd B."/>
            <person name="Jarett J.K."/>
            <person name="Geller-Mcgrath D.E."/>
            <person name="Sieber C.M.K."/>
            <person name="Emerson J.B."/>
            <person name="Anantharaman K."/>
            <person name="Thomas B.C."/>
            <person name="Malmstrom R."/>
            <person name="Stieglmeier M."/>
            <person name="Klingl A."/>
            <person name="Woyke T."/>
            <person name="Ryan C.M."/>
            <person name="Banfield J.F."/>
        </authorList>
    </citation>
    <scope>NUCLEOTIDE SEQUENCE [LARGE SCALE GENOMIC DNA]</scope>
</reference>
<comment type="subcellular location">
    <subcellularLocation>
        <location evidence="2">Membrane</location>
        <topology evidence="2">Multi-pass membrane protein</topology>
    </subcellularLocation>
</comment>
<feature type="domain" description="Peptidase M50" evidence="12">
    <location>
        <begin position="6"/>
        <end position="378"/>
    </location>
</feature>
<keyword evidence="7" id="KW-0862">Zinc</keyword>
<dbReference type="GO" id="GO:0016020">
    <property type="term" value="C:membrane"/>
    <property type="evidence" value="ECO:0007669"/>
    <property type="project" value="UniProtKB-SubCell"/>
</dbReference>
<organism evidence="13 14">
    <name type="scientific">Candidatus Roizmanbacteria bacterium CG17_big_fil_post_rev_8_21_14_2_50_39_7</name>
    <dbReference type="NCBI Taxonomy" id="1974858"/>
    <lineage>
        <taxon>Bacteria</taxon>
        <taxon>Candidatus Roizmaniibacteriota</taxon>
    </lineage>
</organism>
<dbReference type="InterPro" id="IPR004387">
    <property type="entry name" value="Pept_M50_Zn"/>
</dbReference>
<comment type="cofactor">
    <cofactor evidence="1">
        <name>Zn(2+)</name>
        <dbReference type="ChEBI" id="CHEBI:29105"/>
    </cofactor>
</comment>
<feature type="transmembrane region" description="Helical" evidence="11">
    <location>
        <begin position="104"/>
        <end position="126"/>
    </location>
</feature>
<evidence type="ECO:0000259" key="12">
    <source>
        <dbReference type="Pfam" id="PF02163"/>
    </source>
</evidence>
<dbReference type="Proteomes" id="UP000228762">
    <property type="component" value="Unassembled WGS sequence"/>
</dbReference>
<gene>
    <name evidence="13" type="ORF">COW57_02655</name>
</gene>
<dbReference type="AlphaFoldDB" id="A0A2M7EK10"/>
<dbReference type="EMBL" id="PFEV01000124">
    <property type="protein sequence ID" value="PIV70902.1"/>
    <property type="molecule type" value="Genomic_DNA"/>
</dbReference>
<evidence type="ECO:0000256" key="2">
    <source>
        <dbReference type="ARBA" id="ARBA00004141"/>
    </source>
</evidence>
<evidence type="ECO:0000256" key="8">
    <source>
        <dbReference type="ARBA" id="ARBA00022989"/>
    </source>
</evidence>
<evidence type="ECO:0000256" key="5">
    <source>
        <dbReference type="ARBA" id="ARBA00022692"/>
    </source>
</evidence>
<accession>A0A2M7EK10</accession>
<keyword evidence="8 11" id="KW-1133">Transmembrane helix</keyword>
<protein>
    <recommendedName>
        <fullName evidence="12">Peptidase M50 domain-containing protein</fullName>
    </recommendedName>
</protein>
<comment type="similarity">
    <text evidence="3">Belongs to the peptidase M50B family.</text>
</comment>
<feature type="transmembrane region" description="Helical" evidence="11">
    <location>
        <begin position="319"/>
        <end position="338"/>
    </location>
</feature>
<evidence type="ECO:0000256" key="11">
    <source>
        <dbReference type="SAM" id="Phobius"/>
    </source>
</evidence>
<dbReference type="GO" id="GO:0004222">
    <property type="term" value="F:metalloendopeptidase activity"/>
    <property type="evidence" value="ECO:0007669"/>
    <property type="project" value="InterPro"/>
</dbReference>
<feature type="transmembrane region" description="Helical" evidence="11">
    <location>
        <begin position="369"/>
        <end position="388"/>
    </location>
</feature>
<evidence type="ECO:0000256" key="7">
    <source>
        <dbReference type="ARBA" id="ARBA00022833"/>
    </source>
</evidence>
<keyword evidence="6" id="KW-0378">Hydrolase</keyword>
<keyword evidence="10 11" id="KW-0472">Membrane</keyword>
<evidence type="ECO:0000256" key="6">
    <source>
        <dbReference type="ARBA" id="ARBA00022801"/>
    </source>
</evidence>
<sequence>FSLIIFLLILSFLVLIHEFGHFLMAKLNGVRVEEFAIGFPPRLFTIKYGETNYSINIFPLGGYVKLFGEEYQEIDSSKLKAQSQMTKDKSLSKAFAFKKPYQKALIVAAGVVMNLLFGVLILYGLLAYNGFKSDPLPLIFPHHFTFGTQEGRVIAMNLVKGSPAEKAGMKPEDIISSYSIEFENTTSTLTSANQLIAMIKKSPGKKIYLETINLKDGKMKTISVMPQYNKELKRAIIGVNLIDGIVLSYTSPTNKIFSGLMHSYNILEYNFSVIGQLISVAVKEKTTAPVSGAVSGPIGIYGVINDMVQSSGEMIVKNLLNLMALLSLSLGVMNILPFPALDGGRMVFVVYEWITGKAVHKKVESITNIAGFALLMGLAVLVSINDILRLFR</sequence>
<evidence type="ECO:0000256" key="9">
    <source>
        <dbReference type="ARBA" id="ARBA00023049"/>
    </source>
</evidence>
<evidence type="ECO:0000256" key="3">
    <source>
        <dbReference type="ARBA" id="ARBA00007931"/>
    </source>
</evidence>
<proteinExistence type="inferred from homology"/>
<name>A0A2M7EK10_9BACT</name>
<evidence type="ECO:0000256" key="1">
    <source>
        <dbReference type="ARBA" id="ARBA00001947"/>
    </source>
</evidence>
<dbReference type="InterPro" id="IPR008915">
    <property type="entry name" value="Peptidase_M50"/>
</dbReference>
<dbReference type="SUPFAM" id="SSF50156">
    <property type="entry name" value="PDZ domain-like"/>
    <property type="match status" value="1"/>
</dbReference>
<dbReference type="Gene3D" id="2.30.42.10">
    <property type="match status" value="1"/>
</dbReference>
<feature type="non-terminal residue" evidence="13">
    <location>
        <position position="1"/>
    </location>
</feature>
<dbReference type="PANTHER" id="PTHR42837">
    <property type="entry name" value="REGULATOR OF SIGMA-E PROTEASE RSEP"/>
    <property type="match status" value="1"/>
</dbReference>
<dbReference type="CDD" id="cd06163">
    <property type="entry name" value="S2P-M50_PDZ_RseP-like"/>
    <property type="match status" value="1"/>
</dbReference>